<evidence type="ECO:0000259" key="9">
    <source>
        <dbReference type="Pfam" id="PF01545"/>
    </source>
</evidence>
<evidence type="ECO:0000256" key="3">
    <source>
        <dbReference type="ARBA" id="ARBA00022448"/>
    </source>
</evidence>
<keyword evidence="6 8" id="KW-0406">Ion transport</keyword>
<evidence type="ECO:0000313" key="11">
    <source>
        <dbReference type="Proteomes" id="UP000095009"/>
    </source>
</evidence>
<evidence type="ECO:0000256" key="8">
    <source>
        <dbReference type="RuleBase" id="RU369017"/>
    </source>
</evidence>
<evidence type="ECO:0000256" key="4">
    <source>
        <dbReference type="ARBA" id="ARBA00022692"/>
    </source>
</evidence>
<accession>A0A1E3PHK3</accession>
<comment type="subcellular location">
    <subcellularLocation>
        <location evidence="8">Endoplasmic reticulum membrane</location>
        <topology evidence="8">Multi-pass membrane protein</topology>
    </subcellularLocation>
    <subcellularLocation>
        <location evidence="1">Membrane</location>
        <topology evidence="1">Multi-pass membrane protein</topology>
    </subcellularLocation>
</comment>
<dbReference type="Proteomes" id="UP000095009">
    <property type="component" value="Unassembled WGS sequence"/>
</dbReference>
<evidence type="ECO:0000256" key="7">
    <source>
        <dbReference type="ARBA" id="ARBA00023136"/>
    </source>
</evidence>
<protein>
    <recommendedName>
        <fullName evidence="8">Zinc transporter</fullName>
    </recommendedName>
</protein>
<dbReference type="GO" id="GO:0006882">
    <property type="term" value="P:intracellular zinc ion homeostasis"/>
    <property type="evidence" value="ECO:0007669"/>
    <property type="project" value="InterPro"/>
</dbReference>
<dbReference type="InterPro" id="IPR045316">
    <property type="entry name" value="Msc2-like"/>
</dbReference>
<comment type="caution">
    <text evidence="8">Lacks conserved residue(s) required for the propagation of feature annotation.</text>
</comment>
<keyword evidence="11" id="KW-1185">Reference proteome</keyword>
<dbReference type="GO" id="GO:0005794">
    <property type="term" value="C:Golgi apparatus"/>
    <property type="evidence" value="ECO:0007669"/>
    <property type="project" value="TreeGrafter"/>
</dbReference>
<dbReference type="InterPro" id="IPR058533">
    <property type="entry name" value="Cation_efflux_TM"/>
</dbReference>
<reference evidence="10 11" key="1">
    <citation type="journal article" date="2016" name="Proc. Natl. Acad. Sci. U.S.A.">
        <title>Comparative genomics of biotechnologically important yeasts.</title>
        <authorList>
            <person name="Riley R."/>
            <person name="Haridas S."/>
            <person name="Wolfe K.H."/>
            <person name="Lopes M.R."/>
            <person name="Hittinger C.T."/>
            <person name="Goeker M."/>
            <person name="Salamov A.A."/>
            <person name="Wisecaver J.H."/>
            <person name="Long T.M."/>
            <person name="Calvey C.H."/>
            <person name="Aerts A.L."/>
            <person name="Barry K.W."/>
            <person name="Choi C."/>
            <person name="Clum A."/>
            <person name="Coughlan A.Y."/>
            <person name="Deshpande S."/>
            <person name="Douglass A.P."/>
            <person name="Hanson S.J."/>
            <person name="Klenk H.-P."/>
            <person name="LaButti K.M."/>
            <person name="Lapidus A."/>
            <person name="Lindquist E.A."/>
            <person name="Lipzen A.M."/>
            <person name="Meier-Kolthoff J.P."/>
            <person name="Ohm R.A."/>
            <person name="Otillar R.P."/>
            <person name="Pangilinan J.L."/>
            <person name="Peng Y."/>
            <person name="Rokas A."/>
            <person name="Rosa C.A."/>
            <person name="Scheuner C."/>
            <person name="Sibirny A.A."/>
            <person name="Slot J.C."/>
            <person name="Stielow J.B."/>
            <person name="Sun H."/>
            <person name="Kurtzman C.P."/>
            <person name="Blackwell M."/>
            <person name="Grigoriev I.V."/>
            <person name="Jeffries T.W."/>
        </authorList>
    </citation>
    <scope>NUCLEOTIDE SEQUENCE [LARGE SCALE GENOMIC DNA]</scope>
    <source>
        <strain evidence="10 11">DSM 6958</strain>
    </source>
</reference>
<evidence type="ECO:0000256" key="2">
    <source>
        <dbReference type="ARBA" id="ARBA00008873"/>
    </source>
</evidence>
<gene>
    <name evidence="10" type="ORF">NADFUDRAFT_83048</name>
</gene>
<keyword evidence="8" id="KW-0256">Endoplasmic reticulum</keyword>
<dbReference type="OrthoDB" id="78669at2759"/>
<dbReference type="PANTHER" id="PTHR45755:SF4">
    <property type="entry name" value="ZINC TRANSPORTER 7"/>
    <property type="match status" value="1"/>
</dbReference>
<dbReference type="InterPro" id="IPR027469">
    <property type="entry name" value="Cation_efflux_TMD_sf"/>
</dbReference>
<name>A0A1E3PHK3_9ASCO</name>
<evidence type="ECO:0000256" key="1">
    <source>
        <dbReference type="ARBA" id="ARBA00004141"/>
    </source>
</evidence>
<dbReference type="EMBL" id="KV454410">
    <property type="protein sequence ID" value="ODQ64891.1"/>
    <property type="molecule type" value="Genomic_DNA"/>
</dbReference>
<keyword evidence="3 8" id="KW-0813">Transport</keyword>
<dbReference type="GO" id="GO:0031410">
    <property type="term" value="C:cytoplasmic vesicle"/>
    <property type="evidence" value="ECO:0007669"/>
    <property type="project" value="TreeGrafter"/>
</dbReference>
<dbReference type="NCBIfam" id="TIGR01297">
    <property type="entry name" value="CDF"/>
    <property type="match status" value="1"/>
</dbReference>
<dbReference type="PANTHER" id="PTHR45755">
    <property type="match status" value="1"/>
</dbReference>
<proteinExistence type="inferred from homology"/>
<dbReference type="AlphaFoldDB" id="A0A1E3PHK3"/>
<dbReference type="Gene3D" id="1.20.1510.10">
    <property type="entry name" value="Cation efflux protein transmembrane domain"/>
    <property type="match status" value="1"/>
</dbReference>
<dbReference type="STRING" id="857566.A0A1E3PHK3"/>
<feature type="transmembrane region" description="Helical" evidence="8">
    <location>
        <begin position="45"/>
        <end position="68"/>
    </location>
</feature>
<keyword evidence="7 8" id="KW-0472">Membrane</keyword>
<evidence type="ECO:0000256" key="6">
    <source>
        <dbReference type="ARBA" id="ARBA00023065"/>
    </source>
</evidence>
<organism evidence="10 11">
    <name type="scientific">Nadsonia fulvescens var. elongata DSM 6958</name>
    <dbReference type="NCBI Taxonomy" id="857566"/>
    <lineage>
        <taxon>Eukaryota</taxon>
        <taxon>Fungi</taxon>
        <taxon>Dikarya</taxon>
        <taxon>Ascomycota</taxon>
        <taxon>Saccharomycotina</taxon>
        <taxon>Dipodascomycetes</taxon>
        <taxon>Dipodascales</taxon>
        <taxon>Dipodascales incertae sedis</taxon>
        <taxon>Nadsonia</taxon>
    </lineage>
</organism>
<keyword evidence="5 8" id="KW-1133">Transmembrane helix</keyword>
<sequence>MGLAVNLVGIFAFNHGHSHEGGGCGHGHSHGGHDHDHHNENMYGIFLHIIADTLGSAGVIFSTLMIRYFGWHGFDPLASIFIAVLIFGSTVPLISSAASTLLLSLSGNQEYLLRDVLNDISVMNGVAAYSVPRFWADGSRIRGVIHVQYKAGANSSTIKRLVKDRFAKDFITDVFIQVEPEIGC</sequence>
<dbReference type="Pfam" id="PF01545">
    <property type="entry name" value="Cation_efflux"/>
    <property type="match status" value="1"/>
</dbReference>
<dbReference type="GO" id="GO:1904257">
    <property type="term" value="P:zinc ion import into Golgi lumen"/>
    <property type="evidence" value="ECO:0007669"/>
    <property type="project" value="TreeGrafter"/>
</dbReference>
<comment type="similarity">
    <text evidence="2 8">Belongs to the cation diffusion facilitator (CDF) transporter (TC 2.A.4) family. SLC30A subfamily.</text>
</comment>
<dbReference type="InterPro" id="IPR002524">
    <property type="entry name" value="Cation_efflux"/>
</dbReference>
<keyword evidence="4 8" id="KW-0812">Transmembrane</keyword>
<dbReference type="SUPFAM" id="SSF161111">
    <property type="entry name" value="Cation efflux protein transmembrane domain-like"/>
    <property type="match status" value="1"/>
</dbReference>
<evidence type="ECO:0000256" key="5">
    <source>
        <dbReference type="ARBA" id="ARBA00022989"/>
    </source>
</evidence>
<evidence type="ECO:0000313" key="10">
    <source>
        <dbReference type="EMBL" id="ODQ64891.1"/>
    </source>
</evidence>
<comment type="function">
    <text evidence="8">Functions as a zinc transporter.</text>
</comment>
<dbReference type="GO" id="GO:0005789">
    <property type="term" value="C:endoplasmic reticulum membrane"/>
    <property type="evidence" value="ECO:0007669"/>
    <property type="project" value="UniProtKB-SubCell"/>
</dbReference>
<dbReference type="GO" id="GO:0005385">
    <property type="term" value="F:zinc ion transmembrane transporter activity"/>
    <property type="evidence" value="ECO:0007669"/>
    <property type="project" value="UniProtKB-UniRule"/>
</dbReference>
<feature type="transmembrane region" description="Helical" evidence="8">
    <location>
        <begin position="80"/>
        <end position="105"/>
    </location>
</feature>
<feature type="domain" description="Cation efflux protein transmembrane" evidence="9">
    <location>
        <begin position="2"/>
        <end position="102"/>
    </location>
</feature>